<dbReference type="InterPro" id="IPR015590">
    <property type="entry name" value="Aldehyde_DH_dom"/>
</dbReference>
<sequence length="144" mass="15838">MAQVTLSFATAWLASKTSEVGLPNSVLNFIHTSTPARTAEIIAHPAVRKINFTGSDRVGKIIAMEAGMYLKRCVFEPGGKVLVRALVHSGQICMSTVRVIAQHKRSERPRTALLAQFREDDAFTDAWLVVIHPANPPPYPLVDF</sequence>
<dbReference type="GO" id="GO:0004777">
    <property type="term" value="F:succinate-semialdehyde dehydrogenase (NAD+) activity"/>
    <property type="evidence" value="ECO:0007669"/>
    <property type="project" value="TreeGrafter"/>
</dbReference>
<organism evidence="3 4">
    <name type="scientific">Daedalea quercina L-15889</name>
    <dbReference type="NCBI Taxonomy" id="1314783"/>
    <lineage>
        <taxon>Eukaryota</taxon>
        <taxon>Fungi</taxon>
        <taxon>Dikarya</taxon>
        <taxon>Basidiomycota</taxon>
        <taxon>Agaricomycotina</taxon>
        <taxon>Agaricomycetes</taxon>
        <taxon>Polyporales</taxon>
        <taxon>Fomitopsis</taxon>
    </lineage>
</organism>
<dbReference type="InterPro" id="IPR016161">
    <property type="entry name" value="Ald_DH/histidinol_DH"/>
</dbReference>
<dbReference type="PANTHER" id="PTHR43353">
    <property type="entry name" value="SUCCINATE-SEMIALDEHYDE DEHYDROGENASE, MITOCHONDRIAL"/>
    <property type="match status" value="1"/>
</dbReference>
<dbReference type="OrthoDB" id="310895at2759"/>
<name>A0A165SNE8_9APHY</name>
<reference evidence="3 4" key="1">
    <citation type="journal article" date="2016" name="Mol. Biol. Evol.">
        <title>Comparative Genomics of Early-Diverging Mushroom-Forming Fungi Provides Insights into the Origins of Lignocellulose Decay Capabilities.</title>
        <authorList>
            <person name="Nagy L.G."/>
            <person name="Riley R."/>
            <person name="Tritt A."/>
            <person name="Adam C."/>
            <person name="Daum C."/>
            <person name="Floudas D."/>
            <person name="Sun H."/>
            <person name="Yadav J.S."/>
            <person name="Pangilinan J."/>
            <person name="Larsson K.H."/>
            <person name="Matsuura K."/>
            <person name="Barry K."/>
            <person name="Labutti K."/>
            <person name="Kuo R."/>
            <person name="Ohm R.A."/>
            <person name="Bhattacharya S.S."/>
            <person name="Shirouzu T."/>
            <person name="Yoshinaga Y."/>
            <person name="Martin F.M."/>
            <person name="Grigoriev I.V."/>
            <person name="Hibbett D.S."/>
        </authorList>
    </citation>
    <scope>NUCLEOTIDE SEQUENCE [LARGE SCALE GENOMIC DNA]</scope>
    <source>
        <strain evidence="3 4">L-15889</strain>
    </source>
</reference>
<dbReference type="Proteomes" id="UP000076727">
    <property type="component" value="Unassembled WGS sequence"/>
</dbReference>
<dbReference type="PANTHER" id="PTHR43353:SF6">
    <property type="entry name" value="CYTOPLASMIC ALDEHYDE DEHYDROGENASE (EUROFUNG)"/>
    <property type="match status" value="1"/>
</dbReference>
<evidence type="ECO:0000313" key="3">
    <source>
        <dbReference type="EMBL" id="KZT72255.1"/>
    </source>
</evidence>
<dbReference type="GO" id="GO:0009450">
    <property type="term" value="P:gamma-aminobutyric acid catabolic process"/>
    <property type="evidence" value="ECO:0007669"/>
    <property type="project" value="TreeGrafter"/>
</dbReference>
<dbReference type="Pfam" id="PF00171">
    <property type="entry name" value="Aldedh"/>
    <property type="match status" value="1"/>
</dbReference>
<dbReference type="Gene3D" id="3.40.605.10">
    <property type="entry name" value="Aldehyde Dehydrogenase, Chain A, domain 1"/>
    <property type="match status" value="1"/>
</dbReference>
<gene>
    <name evidence="3" type="ORF">DAEQUDRAFT_809153</name>
</gene>
<proteinExistence type="predicted"/>
<dbReference type="EMBL" id="KV429041">
    <property type="protein sequence ID" value="KZT72255.1"/>
    <property type="molecule type" value="Genomic_DNA"/>
</dbReference>
<dbReference type="AlphaFoldDB" id="A0A165SNE8"/>
<dbReference type="InterPro" id="IPR050740">
    <property type="entry name" value="Aldehyde_DH_Superfamily"/>
</dbReference>
<keyword evidence="1" id="KW-0560">Oxidoreductase</keyword>
<evidence type="ECO:0000256" key="1">
    <source>
        <dbReference type="ARBA" id="ARBA00023002"/>
    </source>
</evidence>
<evidence type="ECO:0000313" key="4">
    <source>
        <dbReference type="Proteomes" id="UP000076727"/>
    </source>
</evidence>
<evidence type="ECO:0000259" key="2">
    <source>
        <dbReference type="Pfam" id="PF00171"/>
    </source>
</evidence>
<dbReference type="InterPro" id="IPR016162">
    <property type="entry name" value="Ald_DH_N"/>
</dbReference>
<keyword evidence="4" id="KW-1185">Reference proteome</keyword>
<dbReference type="SUPFAM" id="SSF53720">
    <property type="entry name" value="ALDH-like"/>
    <property type="match status" value="1"/>
</dbReference>
<feature type="domain" description="Aldehyde dehydrogenase" evidence="2">
    <location>
        <begin position="10"/>
        <end position="80"/>
    </location>
</feature>
<dbReference type="STRING" id="1314783.A0A165SNE8"/>
<accession>A0A165SNE8</accession>
<protein>
    <submittedName>
        <fullName evidence="3">ALDH-like protein</fullName>
    </submittedName>
</protein>